<dbReference type="AlphaFoldDB" id="A0A540WB08"/>
<keyword evidence="3" id="KW-1185">Reference proteome</keyword>
<dbReference type="RefSeq" id="WP_141636631.1">
    <property type="nucleotide sequence ID" value="NZ_VIGB01000003.1"/>
</dbReference>
<evidence type="ECO:0000256" key="1">
    <source>
        <dbReference type="SAM" id="MobiDB-lite"/>
    </source>
</evidence>
<dbReference type="OrthoDB" id="3925363at2"/>
<dbReference type="EMBL" id="VIGB01000003">
    <property type="protein sequence ID" value="TQF06186.1"/>
    <property type="molecule type" value="Genomic_DNA"/>
</dbReference>
<name>A0A540WB08_9ACTN</name>
<comment type="caution">
    <text evidence="2">The sequence shown here is derived from an EMBL/GenBank/DDBJ whole genome shotgun (WGS) entry which is preliminary data.</text>
</comment>
<dbReference type="Proteomes" id="UP000319103">
    <property type="component" value="Unassembled WGS sequence"/>
</dbReference>
<dbReference type="InterPro" id="IPR027417">
    <property type="entry name" value="P-loop_NTPase"/>
</dbReference>
<sequence>MSTDPMNPVPVPEHQSGRHGSPSENDGAASSVVVQGDQRGIVSIGHYTTNVIYVEGGFVATPSVLELPVRRLPELTPPARAELFGRDELVTQVVDQLTVQHSVQLYGRPSTGKQAIALAVNGRLAQRGIRGTVLVPQTGQQETLADLYDRLARLLYGQLFLRQVDEAELRAAVRELSAHITLIDCTLSTESLSRLLETFPKCTFLITSQYETLPDREAAHLVQPLTRAAAAELLSAELGLRLGPIGLRNLQFDQAYAMAEGLPQRLLQYAAFIRSSDGWRARTSEEPFEQPGPTDPATVSPAEQAEILAVALSEPARQVLVALETFGTPLSPHWFAPVTGNLQTSGVDRELYDRRLVTSQGDCYQITADAAEAVRSQGWGPASPTTAAGGILEALSRPGSTTQAASGGPQPLLSPPDPHLLLAITDRLNDAQQWATASRFVRASAPLALQTGHRQAALKLYTLGQLAATRAGAQADVEFYLHTGEQTRRLLDGDAITAAAALAILASGPGQNIVAAATGHTPASTGHLTQRIARFGRHALKLAQAKPALAVATAIVVAGGAAGITVAATSGDGGSGKPAGCNSAIGVVDPKNKTDARTPMDLVPYYHQRATGLSGAAAEATDPKVKSALQNRADALNSLADAQQSAGNGTLIGWNSSVSDFSTDGVHPDVVAAQVATTQLGAGIEDLQAVNSVCGLN</sequence>
<dbReference type="SUPFAM" id="SSF52540">
    <property type="entry name" value="P-loop containing nucleoside triphosphate hydrolases"/>
    <property type="match status" value="1"/>
</dbReference>
<evidence type="ECO:0000313" key="2">
    <source>
        <dbReference type="EMBL" id="TQF06186.1"/>
    </source>
</evidence>
<organism evidence="2 3">
    <name type="scientific">Kitasatospora acidiphila</name>
    <dbReference type="NCBI Taxonomy" id="2567942"/>
    <lineage>
        <taxon>Bacteria</taxon>
        <taxon>Bacillati</taxon>
        <taxon>Actinomycetota</taxon>
        <taxon>Actinomycetes</taxon>
        <taxon>Kitasatosporales</taxon>
        <taxon>Streptomycetaceae</taxon>
        <taxon>Kitasatospora</taxon>
    </lineage>
</organism>
<protein>
    <submittedName>
        <fullName evidence="2">Uncharacterized protein</fullName>
    </submittedName>
</protein>
<evidence type="ECO:0000313" key="3">
    <source>
        <dbReference type="Proteomes" id="UP000319103"/>
    </source>
</evidence>
<proteinExistence type="predicted"/>
<reference evidence="2 3" key="1">
    <citation type="submission" date="2019-06" db="EMBL/GenBank/DDBJ databases">
        <title>Description of Kitasatospora acidophila sp. nov. isolated from pine grove soil, and reclassification of Streptomyces novaecaesareae to Kitasatospora novaeceasareae comb. nov.</title>
        <authorList>
            <person name="Kim M.J."/>
        </authorList>
    </citation>
    <scope>NUCLEOTIDE SEQUENCE [LARGE SCALE GENOMIC DNA]</scope>
    <source>
        <strain evidence="2 3">MMS16-CNU292</strain>
    </source>
</reference>
<gene>
    <name evidence="2" type="ORF">E6W39_33155</name>
</gene>
<feature type="region of interest" description="Disordered" evidence="1">
    <location>
        <begin position="1"/>
        <end position="30"/>
    </location>
</feature>
<accession>A0A540WB08</accession>